<name>W8RH86_LAVAN</name>
<keyword evidence="2" id="KW-1133">Transmembrane helix</keyword>
<keyword evidence="2" id="KW-0472">Membrane</keyword>
<feature type="transmembrane region" description="Helical" evidence="2">
    <location>
        <begin position="79"/>
        <end position="97"/>
    </location>
</feature>
<evidence type="ECO:0000313" key="3">
    <source>
        <dbReference type="EMBL" id="AHL83376.1"/>
    </source>
</evidence>
<evidence type="ECO:0000256" key="1">
    <source>
        <dbReference type="SAM" id="MobiDB-lite"/>
    </source>
</evidence>
<sequence>KEHQRPPTAKSSHSMLYKIRADSPHLNYRANSGESGHGKHALTHPTKTGTQSMSLQSVRPLKDGWQAKKSVYCQSRIKTGINSASLLLSAALLLLYITDHNLRTPL</sequence>
<feature type="non-terminal residue" evidence="3">
    <location>
        <position position="106"/>
    </location>
</feature>
<feature type="compositionally biased region" description="Polar residues" evidence="1">
    <location>
        <begin position="45"/>
        <end position="57"/>
    </location>
</feature>
<keyword evidence="2" id="KW-0812">Transmembrane</keyword>
<dbReference type="EMBL" id="KJ400423">
    <property type="protein sequence ID" value="AHL83376.1"/>
    <property type="molecule type" value="mRNA"/>
</dbReference>
<evidence type="ECO:0000256" key="2">
    <source>
        <dbReference type="SAM" id="Phobius"/>
    </source>
</evidence>
<feature type="non-terminal residue" evidence="3">
    <location>
        <position position="1"/>
    </location>
</feature>
<accession>W8RH86</accession>
<feature type="region of interest" description="Disordered" evidence="1">
    <location>
        <begin position="26"/>
        <end position="60"/>
    </location>
</feature>
<proteinExistence type="evidence at transcript level"/>
<dbReference type="AlphaFoldDB" id="W8RH86"/>
<protein>
    <submittedName>
        <fullName evidence="3">Uncharacterized protein</fullName>
    </submittedName>
</protein>
<organism evidence="3">
    <name type="scientific">Lavandula angustifolia</name>
    <name type="common">Lavender</name>
    <dbReference type="NCBI Taxonomy" id="39329"/>
    <lineage>
        <taxon>Eukaryota</taxon>
        <taxon>Viridiplantae</taxon>
        <taxon>Streptophyta</taxon>
        <taxon>Embryophyta</taxon>
        <taxon>Tracheophyta</taxon>
        <taxon>Spermatophyta</taxon>
        <taxon>Magnoliopsida</taxon>
        <taxon>eudicotyledons</taxon>
        <taxon>Gunneridae</taxon>
        <taxon>Pentapetalae</taxon>
        <taxon>asterids</taxon>
        <taxon>lamiids</taxon>
        <taxon>Lamiales</taxon>
        <taxon>Lamiaceae</taxon>
        <taxon>Nepetoideae</taxon>
        <taxon>Ocimeae</taxon>
        <taxon>Lavandulinae</taxon>
        <taxon>Lavandula</taxon>
    </lineage>
</organism>
<reference evidence="3" key="1">
    <citation type="submission" date="2014-01" db="EMBL/GenBank/DDBJ databases">
        <title>Identification and isolation of responsive genes potentially involved in salt stress in Lavandula angustifolia L. using cDNA-AFLP.</title>
        <authorList>
            <person name="Banikamali M."/>
            <person name="Soltanloo H."/>
            <person name="Ramezanpour S."/>
            <person name="Yamchi A."/>
        </authorList>
    </citation>
    <scope>NUCLEOTIDE SEQUENCE</scope>
</reference>